<proteinExistence type="predicted"/>
<feature type="region of interest" description="Disordered" evidence="1">
    <location>
        <begin position="84"/>
        <end position="108"/>
    </location>
</feature>
<feature type="region of interest" description="Disordered" evidence="1">
    <location>
        <begin position="141"/>
        <end position="180"/>
    </location>
</feature>
<keyword evidence="4" id="KW-1185">Reference proteome</keyword>
<sequence>MPKHMHTGGRALSTSLRSRLSDDSYRQKGRAIVVSDDYYSDEDEVDDRTSGVGEGEYRDEGSSWDDDTSYLAQYDPPDFLAADAQERRSSESDASLHVTTSTTRHRPGPSACRGFVVMAVLCVLVYPFLSQVLRRANFTPQPRAGWASSYNPITNNNKNNNNNNNNNRNTAPADTPPFASHPLLDDITDITLAWAALPAILLGIPQHAPGDTHLNQPQPPPPPRNNATHKLRATPIPGLARAAPPQADLAADAADVAVHETFARAAPLEGGVKPLASALCGLLLGALLAGDALGTPPPDSRTNATTADDMARLCASLGGHLDQAAFAWPAVADDVGLRDGGNLLSPLAAALKDSRKAVEGVIAAWYEAGDGGREHWRVYVDDCFALAAANFTFAPPSSVGSSSAFLRPCPDPGVPQHRPRPPPRDVGVFVDKVRAAWAESDSDLHPFGRGEARFFSRVCRRSNPTQEAGPDEDPAAFPHPACMLLSQSHGYGSRIPPDMARAVAAFEQWAARWTDAALRDTATTATHRAGVVDDGARYGELVAVARHVATAAALADRLGAAAAEVAARWPDAALEVKSESPLLGALRWVFGIFAPPPPEVPRAAAAAAVLAERLAKARHGVLAEQLRAAVQALAVMAHVRARLEGLEADLGALQSVSGEGWLANEGRRRRLPALEMQLDRLRRLERQVGRLADEAHAWHADVSSATHRYQWIVSTTGTYAHTGDRTRHRRG</sequence>
<evidence type="ECO:0000256" key="2">
    <source>
        <dbReference type="SAM" id="Phobius"/>
    </source>
</evidence>
<organism evidence="3 4">
    <name type="scientific">Lasiosphaeria ovina</name>
    <dbReference type="NCBI Taxonomy" id="92902"/>
    <lineage>
        <taxon>Eukaryota</taxon>
        <taxon>Fungi</taxon>
        <taxon>Dikarya</taxon>
        <taxon>Ascomycota</taxon>
        <taxon>Pezizomycotina</taxon>
        <taxon>Sordariomycetes</taxon>
        <taxon>Sordariomycetidae</taxon>
        <taxon>Sordariales</taxon>
        <taxon>Lasiosphaeriaceae</taxon>
        <taxon>Lasiosphaeria</taxon>
    </lineage>
</organism>
<reference evidence="3" key="2">
    <citation type="submission" date="2023-06" db="EMBL/GenBank/DDBJ databases">
        <authorList>
            <consortium name="Lawrence Berkeley National Laboratory"/>
            <person name="Haridas S."/>
            <person name="Hensen N."/>
            <person name="Bonometti L."/>
            <person name="Westerberg I."/>
            <person name="Brannstrom I.O."/>
            <person name="Guillou S."/>
            <person name="Cros-Aarteil S."/>
            <person name="Calhoun S."/>
            <person name="Kuo A."/>
            <person name="Mondo S."/>
            <person name="Pangilinan J."/>
            <person name="Riley R."/>
            <person name="Labutti K."/>
            <person name="Andreopoulos B."/>
            <person name="Lipzen A."/>
            <person name="Chen C."/>
            <person name="Yanf M."/>
            <person name="Daum C."/>
            <person name="Ng V."/>
            <person name="Clum A."/>
            <person name="Steindorff A."/>
            <person name="Ohm R."/>
            <person name="Martin F."/>
            <person name="Silar P."/>
            <person name="Natvig D."/>
            <person name="Lalanne C."/>
            <person name="Gautier V."/>
            <person name="Ament-Velasquez S.L."/>
            <person name="Kruys A."/>
            <person name="Hutchinson M.I."/>
            <person name="Powell A.J."/>
            <person name="Barry K."/>
            <person name="Miller A.N."/>
            <person name="Grigoriev I.V."/>
            <person name="Debuchy R."/>
            <person name="Gladieux P."/>
            <person name="Thoren M.H."/>
            <person name="Johannesson H."/>
        </authorList>
    </citation>
    <scope>NUCLEOTIDE SEQUENCE</scope>
    <source>
        <strain evidence="3">CBS 958.72</strain>
    </source>
</reference>
<protein>
    <submittedName>
        <fullName evidence="3">Uncharacterized protein</fullName>
    </submittedName>
</protein>
<dbReference type="AlphaFoldDB" id="A0AAE0KBS3"/>
<feature type="region of interest" description="Disordered" evidence="1">
    <location>
        <begin position="208"/>
        <end position="230"/>
    </location>
</feature>
<feature type="region of interest" description="Disordered" evidence="1">
    <location>
        <begin position="1"/>
        <end position="69"/>
    </location>
</feature>
<accession>A0AAE0KBS3</accession>
<keyword evidence="2" id="KW-0812">Transmembrane</keyword>
<dbReference type="Proteomes" id="UP001287356">
    <property type="component" value="Unassembled WGS sequence"/>
</dbReference>
<feature type="compositionally biased region" description="Low complexity" evidence="1">
    <location>
        <begin position="155"/>
        <end position="169"/>
    </location>
</feature>
<dbReference type="EMBL" id="JAULSN010000004">
    <property type="protein sequence ID" value="KAK3373006.1"/>
    <property type="molecule type" value="Genomic_DNA"/>
</dbReference>
<keyword evidence="2" id="KW-1133">Transmembrane helix</keyword>
<evidence type="ECO:0000313" key="4">
    <source>
        <dbReference type="Proteomes" id="UP001287356"/>
    </source>
</evidence>
<keyword evidence="2" id="KW-0472">Membrane</keyword>
<name>A0AAE0KBS3_9PEZI</name>
<feature type="transmembrane region" description="Helical" evidence="2">
    <location>
        <begin position="111"/>
        <end position="129"/>
    </location>
</feature>
<reference evidence="3" key="1">
    <citation type="journal article" date="2023" name="Mol. Phylogenet. Evol.">
        <title>Genome-scale phylogeny and comparative genomics of the fungal order Sordariales.</title>
        <authorList>
            <person name="Hensen N."/>
            <person name="Bonometti L."/>
            <person name="Westerberg I."/>
            <person name="Brannstrom I.O."/>
            <person name="Guillou S."/>
            <person name="Cros-Aarteil S."/>
            <person name="Calhoun S."/>
            <person name="Haridas S."/>
            <person name="Kuo A."/>
            <person name="Mondo S."/>
            <person name="Pangilinan J."/>
            <person name="Riley R."/>
            <person name="LaButti K."/>
            <person name="Andreopoulos B."/>
            <person name="Lipzen A."/>
            <person name="Chen C."/>
            <person name="Yan M."/>
            <person name="Daum C."/>
            <person name="Ng V."/>
            <person name="Clum A."/>
            <person name="Steindorff A."/>
            <person name="Ohm R.A."/>
            <person name="Martin F."/>
            <person name="Silar P."/>
            <person name="Natvig D.O."/>
            <person name="Lalanne C."/>
            <person name="Gautier V."/>
            <person name="Ament-Velasquez S.L."/>
            <person name="Kruys A."/>
            <person name="Hutchinson M.I."/>
            <person name="Powell A.J."/>
            <person name="Barry K."/>
            <person name="Miller A.N."/>
            <person name="Grigoriev I.V."/>
            <person name="Debuchy R."/>
            <person name="Gladieux P."/>
            <person name="Hiltunen Thoren M."/>
            <person name="Johannesson H."/>
        </authorList>
    </citation>
    <scope>NUCLEOTIDE SEQUENCE</scope>
    <source>
        <strain evidence="3">CBS 958.72</strain>
    </source>
</reference>
<evidence type="ECO:0000256" key="1">
    <source>
        <dbReference type="SAM" id="MobiDB-lite"/>
    </source>
</evidence>
<gene>
    <name evidence="3" type="ORF">B0T24DRAFT_678490</name>
</gene>
<evidence type="ECO:0000313" key="3">
    <source>
        <dbReference type="EMBL" id="KAK3373006.1"/>
    </source>
</evidence>
<comment type="caution">
    <text evidence="3">The sequence shown here is derived from an EMBL/GenBank/DDBJ whole genome shotgun (WGS) entry which is preliminary data.</text>
</comment>